<feature type="transmembrane region" description="Helical" evidence="2">
    <location>
        <begin position="133"/>
        <end position="152"/>
    </location>
</feature>
<evidence type="ECO:0000313" key="4">
    <source>
        <dbReference type="Proteomes" id="UP001413721"/>
    </source>
</evidence>
<feature type="transmembrane region" description="Helical" evidence="2">
    <location>
        <begin position="28"/>
        <end position="48"/>
    </location>
</feature>
<keyword evidence="2" id="KW-1133">Transmembrane helix</keyword>
<keyword evidence="2" id="KW-0472">Membrane</keyword>
<gene>
    <name evidence="3" type="ORF">WG926_16515</name>
</gene>
<evidence type="ECO:0000256" key="2">
    <source>
        <dbReference type="SAM" id="Phobius"/>
    </source>
</evidence>
<feature type="transmembrane region" description="Helical" evidence="2">
    <location>
        <begin position="336"/>
        <end position="352"/>
    </location>
</feature>
<feature type="transmembrane region" description="Helical" evidence="2">
    <location>
        <begin position="164"/>
        <end position="182"/>
    </location>
</feature>
<dbReference type="Proteomes" id="UP001413721">
    <property type="component" value="Unassembled WGS sequence"/>
</dbReference>
<feature type="transmembrane region" description="Helical" evidence="2">
    <location>
        <begin position="364"/>
        <end position="384"/>
    </location>
</feature>
<evidence type="ECO:0000256" key="1">
    <source>
        <dbReference type="SAM" id="MobiDB-lite"/>
    </source>
</evidence>
<feature type="transmembrane region" description="Helical" evidence="2">
    <location>
        <begin position="237"/>
        <end position="257"/>
    </location>
</feature>
<dbReference type="EMBL" id="JBBKTW010000006">
    <property type="protein sequence ID" value="MEN2989922.1"/>
    <property type="molecule type" value="Genomic_DNA"/>
</dbReference>
<feature type="compositionally biased region" description="Pro residues" evidence="1">
    <location>
        <begin position="553"/>
        <end position="565"/>
    </location>
</feature>
<protein>
    <recommendedName>
        <fullName evidence="5">Glycosyltransferase RgtA/B/C/D-like domain-containing protein</fullName>
    </recommendedName>
</protein>
<evidence type="ECO:0000313" key="3">
    <source>
        <dbReference type="EMBL" id="MEN2989922.1"/>
    </source>
</evidence>
<sequence length="577" mass="62116">MTTLDLPGPGPGPAPDVGPDHRRWRTVLARPGVVIMLVCVVAALVLAVPGQTVTNKYVNDLFIFLDGVWRIDQGQVPNRDFHTALGPLVYYIPAIGRWIGGSFTSAMPIGMGLLLLAMAPVIAHVLASRLRPALAIPLGVFLVLVVAVPINLGEDIRELSFAMFYNRVGWAALALLLMLYVPPRQPAGDGGASARLLILDTASATFLTVLMLYIKISYAAVALGFLCLLLIDRRHRLWAAATLAATMLVAMAVEAVWGGTASHLLDLMLVGQVSGNIDDVGKYARLLGDNLADIVVFAAAVMLSLWRTRSLRDLVFFAVCLAGGMMLLAQNFQARGIVTLAAAIVAAAELAWRVPATHRRARPTWTLAAIQLLVPAILLPPIVFNGAALGIHAGLAVSGQGDGVPLPQFQGIRMVAARDGWLQSIFDRYRTSIADGRDILDDLGVATGPAADGGGRVVVLDFVNPFTAGMGLVPPHGDSTWHHWGRTIDDRHYLPAATMFRDARVVMDPKAPIERGTAEGMRRIYDDTLTRQFRLVRETSEWRVFMRRASMPGGPPVPSPWPSSPASPDLPLILAAR</sequence>
<comment type="caution">
    <text evidence="3">The sequence shown here is derived from an EMBL/GenBank/DDBJ whole genome shotgun (WGS) entry which is preliminary data.</text>
</comment>
<feature type="transmembrane region" description="Helical" evidence="2">
    <location>
        <begin position="313"/>
        <end position="330"/>
    </location>
</feature>
<keyword evidence="2" id="KW-0812">Transmembrane</keyword>
<proteinExistence type="predicted"/>
<reference evidence="3 4" key="1">
    <citation type="submission" date="2024-03" db="EMBL/GenBank/DDBJ databases">
        <title>High-quality draft genome sequencing of Tistrella sp. BH-R2-4.</title>
        <authorList>
            <person name="Dong C."/>
        </authorList>
    </citation>
    <scope>NUCLEOTIDE SEQUENCE [LARGE SCALE GENOMIC DNA]</scope>
    <source>
        <strain evidence="3 4">BH-R2-4</strain>
    </source>
</reference>
<feature type="transmembrane region" description="Helical" evidence="2">
    <location>
        <begin position="106"/>
        <end position="127"/>
    </location>
</feature>
<feature type="transmembrane region" description="Helical" evidence="2">
    <location>
        <begin position="290"/>
        <end position="306"/>
    </location>
</feature>
<feature type="region of interest" description="Disordered" evidence="1">
    <location>
        <begin position="1"/>
        <end position="20"/>
    </location>
</feature>
<organism evidence="3 4">
    <name type="scientific">Tistrella arctica</name>
    <dbReference type="NCBI Taxonomy" id="3133430"/>
    <lineage>
        <taxon>Bacteria</taxon>
        <taxon>Pseudomonadati</taxon>
        <taxon>Pseudomonadota</taxon>
        <taxon>Alphaproteobacteria</taxon>
        <taxon>Geminicoccales</taxon>
        <taxon>Geminicoccaceae</taxon>
        <taxon>Tistrella</taxon>
    </lineage>
</organism>
<dbReference type="RefSeq" id="WP_345937820.1">
    <property type="nucleotide sequence ID" value="NZ_JBBKTW010000006.1"/>
</dbReference>
<evidence type="ECO:0008006" key="5">
    <source>
        <dbReference type="Google" id="ProtNLM"/>
    </source>
</evidence>
<accession>A0ABU9YM95</accession>
<feature type="transmembrane region" description="Helical" evidence="2">
    <location>
        <begin position="202"/>
        <end position="230"/>
    </location>
</feature>
<keyword evidence="4" id="KW-1185">Reference proteome</keyword>
<name>A0ABU9YM95_9PROT</name>
<feature type="region of interest" description="Disordered" evidence="1">
    <location>
        <begin position="553"/>
        <end position="577"/>
    </location>
</feature>